<name>A0A803KQG2_CHEQI</name>
<dbReference type="Gene3D" id="1.25.40.20">
    <property type="entry name" value="Ankyrin repeat-containing domain"/>
    <property type="match status" value="4"/>
</dbReference>
<dbReference type="Pfam" id="PF12796">
    <property type="entry name" value="Ank_2"/>
    <property type="match status" value="2"/>
</dbReference>
<feature type="repeat" description="ANK" evidence="7">
    <location>
        <begin position="148"/>
        <end position="180"/>
    </location>
</feature>
<evidence type="ECO:0000256" key="2">
    <source>
        <dbReference type="ARBA" id="ARBA00022692"/>
    </source>
</evidence>
<evidence type="ECO:0000256" key="8">
    <source>
        <dbReference type="SAM" id="Phobius"/>
    </source>
</evidence>
<protein>
    <recommendedName>
        <fullName evidence="9">PGG domain-containing protein</fullName>
    </recommendedName>
</protein>
<dbReference type="SMART" id="SM00248">
    <property type="entry name" value="ANK"/>
    <property type="match status" value="10"/>
</dbReference>
<dbReference type="AlphaFoldDB" id="A0A803KQG2"/>
<dbReference type="InterPro" id="IPR036770">
    <property type="entry name" value="Ankyrin_rpt-contain_sf"/>
</dbReference>
<dbReference type="InterPro" id="IPR026961">
    <property type="entry name" value="PGG_dom"/>
</dbReference>
<sequence length="783" mass="87731">MDGKLYAAARHGDLVSFVEEARINEIESGRSEEYFLQTNAFKENILHLAIQSGQNEFIEKVLKGEELLPRAVTDQLIKQQDFRGDTPLHYEAWMGNIKFFKLLFEYQQEATVLTPVGMALSLQNIDGNTPLHLALIKGKDEVEVTNGNGNTPLHVAFVKLRDEIAKLLLEQHPELVSVTNNMKETPLHLAVQQYRQIIHLPIKERKALGSAYFGIIKLMIEKESCIACWQDAEGRTPLHRAASITSTYTLQIIRFIINKCPKSVKVRDNSSKTILHHLKTVPSYKEAKDLLGVPELFGLINHQDEQGNTPLHLATMNLNHFLVRALLDFSAEQSIKNYDGIPAGALIQEQSEVIMEKKQMTMEEEASVKGGRYDPPWLVQNAEGNTPIHEALRVNHGKKVVKKLLKLDLAVTANLTNLLNETPLHLVGGRPAAAEPLDEDDMKTLKDANTDAACTFDKNGLTPLLRATQIHNLATISTFLNQSPEATFMADEKYGKTFMHLLINRPSYYTNKNLLKVDPNLKNILVREDYEGNTPLHLATKGGRFDHAINFLKYMMKPEEMNDLLERKNDAGITPSDLIRSSQEIPDELQELLKSRALVVGIRSVWDVPTSQIQEYANTMGVVAALITTITFTAAFTVPGGNVEGNKGFPALISKAAFQAFMISNILAMCLSMTVLFCLLWVIATTDKSKSVVLMDFSLLLLLLSLYATLVAFMTGVYATTIHAEPWIAIITLVLCSLLILLMHKKLVIDYMVPVVKLGFTTWFGSIEKLKKKLKKLKEKLKK</sequence>
<feature type="transmembrane region" description="Helical" evidence="8">
    <location>
        <begin position="697"/>
        <end position="720"/>
    </location>
</feature>
<keyword evidence="5 7" id="KW-0040">ANK repeat</keyword>
<reference evidence="10" key="1">
    <citation type="journal article" date="2017" name="Nature">
        <title>The genome of Chenopodium quinoa.</title>
        <authorList>
            <person name="Jarvis D.E."/>
            <person name="Ho Y.S."/>
            <person name="Lightfoot D.J."/>
            <person name="Schmoeckel S.M."/>
            <person name="Li B."/>
            <person name="Borm T.J.A."/>
            <person name="Ohyanagi H."/>
            <person name="Mineta K."/>
            <person name="Michell C.T."/>
            <person name="Saber N."/>
            <person name="Kharbatia N.M."/>
            <person name="Rupper R.R."/>
            <person name="Sharp A.R."/>
            <person name="Dally N."/>
            <person name="Boughton B.A."/>
            <person name="Woo Y.H."/>
            <person name="Gao G."/>
            <person name="Schijlen E.G.W.M."/>
            <person name="Guo X."/>
            <person name="Momin A.A."/>
            <person name="Negrao S."/>
            <person name="Al-Babili S."/>
            <person name="Gehring C."/>
            <person name="Roessner U."/>
            <person name="Jung C."/>
            <person name="Murphy K."/>
            <person name="Arold S.T."/>
            <person name="Gojobori T."/>
            <person name="van der Linden C.G."/>
            <person name="van Loo E.N."/>
            <person name="Jellen E.N."/>
            <person name="Maughan P.J."/>
            <person name="Tester M."/>
        </authorList>
    </citation>
    <scope>NUCLEOTIDE SEQUENCE [LARGE SCALE GENOMIC DNA]</scope>
    <source>
        <strain evidence="10">cv. PI 614886</strain>
    </source>
</reference>
<keyword evidence="11" id="KW-1185">Reference proteome</keyword>
<evidence type="ECO:0000259" key="9">
    <source>
        <dbReference type="Pfam" id="PF13962"/>
    </source>
</evidence>
<dbReference type="Pfam" id="PF00023">
    <property type="entry name" value="Ank"/>
    <property type="match status" value="1"/>
</dbReference>
<feature type="repeat" description="ANK" evidence="7">
    <location>
        <begin position="306"/>
        <end position="338"/>
    </location>
</feature>
<evidence type="ECO:0000256" key="6">
    <source>
        <dbReference type="ARBA" id="ARBA00023136"/>
    </source>
</evidence>
<keyword evidence="3" id="KW-0677">Repeat</keyword>
<reference evidence="10" key="2">
    <citation type="submission" date="2021-03" db="UniProtKB">
        <authorList>
            <consortium name="EnsemblPlants"/>
        </authorList>
    </citation>
    <scope>IDENTIFICATION</scope>
</reference>
<dbReference type="GO" id="GO:0005886">
    <property type="term" value="C:plasma membrane"/>
    <property type="evidence" value="ECO:0007669"/>
    <property type="project" value="TreeGrafter"/>
</dbReference>
<feature type="repeat" description="ANK" evidence="7">
    <location>
        <begin position="531"/>
        <end position="552"/>
    </location>
</feature>
<keyword evidence="4 8" id="KW-1133">Transmembrane helix</keyword>
<feature type="transmembrane region" description="Helical" evidence="8">
    <location>
        <begin position="660"/>
        <end position="685"/>
    </location>
</feature>
<evidence type="ECO:0000313" key="11">
    <source>
        <dbReference type="Proteomes" id="UP000596660"/>
    </source>
</evidence>
<proteinExistence type="predicted"/>
<dbReference type="Pfam" id="PF13962">
    <property type="entry name" value="PGG"/>
    <property type="match status" value="1"/>
</dbReference>
<evidence type="ECO:0000313" key="10">
    <source>
        <dbReference type="EnsemblPlants" id="AUR62001268-RA:cds"/>
    </source>
</evidence>
<dbReference type="SUPFAM" id="SSF48403">
    <property type="entry name" value="Ankyrin repeat"/>
    <property type="match status" value="2"/>
</dbReference>
<comment type="subcellular location">
    <subcellularLocation>
        <location evidence="1">Membrane</location>
        <topology evidence="1">Multi-pass membrane protein</topology>
    </subcellularLocation>
</comment>
<evidence type="ECO:0000256" key="3">
    <source>
        <dbReference type="ARBA" id="ARBA00022737"/>
    </source>
</evidence>
<organism evidence="10 11">
    <name type="scientific">Chenopodium quinoa</name>
    <name type="common">Quinoa</name>
    <dbReference type="NCBI Taxonomy" id="63459"/>
    <lineage>
        <taxon>Eukaryota</taxon>
        <taxon>Viridiplantae</taxon>
        <taxon>Streptophyta</taxon>
        <taxon>Embryophyta</taxon>
        <taxon>Tracheophyta</taxon>
        <taxon>Spermatophyta</taxon>
        <taxon>Magnoliopsida</taxon>
        <taxon>eudicotyledons</taxon>
        <taxon>Gunneridae</taxon>
        <taxon>Pentapetalae</taxon>
        <taxon>Caryophyllales</taxon>
        <taxon>Chenopodiaceae</taxon>
        <taxon>Chenopodioideae</taxon>
        <taxon>Atripliceae</taxon>
        <taxon>Chenopodium</taxon>
    </lineage>
</organism>
<keyword evidence="6 8" id="KW-0472">Membrane</keyword>
<evidence type="ECO:0000256" key="5">
    <source>
        <dbReference type="ARBA" id="ARBA00023043"/>
    </source>
</evidence>
<dbReference type="Gramene" id="AUR62001268-RA">
    <property type="protein sequence ID" value="AUR62001268-RA:cds"/>
    <property type="gene ID" value="AUR62001268"/>
</dbReference>
<dbReference type="InterPro" id="IPR002110">
    <property type="entry name" value="Ankyrin_rpt"/>
</dbReference>
<evidence type="ECO:0000256" key="4">
    <source>
        <dbReference type="ARBA" id="ARBA00022989"/>
    </source>
</evidence>
<dbReference type="PROSITE" id="PS50297">
    <property type="entry name" value="ANK_REP_REGION"/>
    <property type="match status" value="3"/>
</dbReference>
<evidence type="ECO:0000256" key="7">
    <source>
        <dbReference type="PROSITE-ProRule" id="PRU00023"/>
    </source>
</evidence>
<feature type="transmembrane region" description="Helical" evidence="8">
    <location>
        <begin position="726"/>
        <end position="743"/>
    </location>
</feature>
<keyword evidence="2 8" id="KW-0812">Transmembrane</keyword>
<feature type="domain" description="PGG" evidence="9">
    <location>
        <begin position="612"/>
        <end position="719"/>
    </location>
</feature>
<dbReference type="OMA" id="KRIVMAY"/>
<dbReference type="PANTHER" id="PTHR24186:SF46">
    <property type="entry name" value="PROTEIN ACCELERATED CELL DEATH 6-LIKE"/>
    <property type="match status" value="1"/>
</dbReference>
<dbReference type="PANTHER" id="PTHR24186">
    <property type="entry name" value="PROTEIN PHOSPHATASE 1 REGULATORY SUBUNIT"/>
    <property type="match status" value="1"/>
</dbReference>
<dbReference type="PROSITE" id="PS50088">
    <property type="entry name" value="ANK_REPEAT"/>
    <property type="match status" value="3"/>
</dbReference>
<dbReference type="Proteomes" id="UP000596660">
    <property type="component" value="Unplaced"/>
</dbReference>
<evidence type="ECO:0000256" key="1">
    <source>
        <dbReference type="ARBA" id="ARBA00004141"/>
    </source>
</evidence>
<accession>A0A803KQG2</accession>
<dbReference type="EnsemblPlants" id="AUR62001268-RA">
    <property type="protein sequence ID" value="AUR62001268-RA:cds"/>
    <property type="gene ID" value="AUR62001268"/>
</dbReference>